<feature type="compositionally biased region" description="Basic and acidic residues" evidence="1">
    <location>
        <begin position="295"/>
        <end position="310"/>
    </location>
</feature>
<dbReference type="GO" id="GO:0005096">
    <property type="term" value="F:GTPase activator activity"/>
    <property type="evidence" value="ECO:0007669"/>
    <property type="project" value="TreeGrafter"/>
</dbReference>
<organism evidence="3 4">
    <name type="scientific">Monascus purpureus</name>
    <name type="common">Red mold</name>
    <name type="synonym">Monascus anka</name>
    <dbReference type="NCBI Taxonomy" id="5098"/>
    <lineage>
        <taxon>Eukaryota</taxon>
        <taxon>Fungi</taxon>
        <taxon>Dikarya</taxon>
        <taxon>Ascomycota</taxon>
        <taxon>Pezizomycotina</taxon>
        <taxon>Eurotiomycetes</taxon>
        <taxon>Eurotiomycetidae</taxon>
        <taxon>Eurotiales</taxon>
        <taxon>Aspergillaceae</taxon>
        <taxon>Monascus</taxon>
    </lineage>
</organism>
<proteinExistence type="predicted"/>
<dbReference type="PANTHER" id="PTHR47219">
    <property type="entry name" value="RAB GTPASE-ACTIVATING PROTEIN 1-LIKE"/>
    <property type="match status" value="1"/>
</dbReference>
<protein>
    <submittedName>
        <fullName evidence="3">Growth hormone-regulated TBC protein 1</fullName>
    </submittedName>
</protein>
<accession>A0A507QT30</accession>
<dbReference type="SUPFAM" id="SSF47923">
    <property type="entry name" value="Ypt/Rab-GAP domain of gyp1p"/>
    <property type="match status" value="2"/>
</dbReference>
<dbReference type="FunFam" id="1.10.472.80:FF:000050">
    <property type="entry name" value="GTPase activating protein (Gyp3)"/>
    <property type="match status" value="1"/>
</dbReference>
<dbReference type="STRING" id="5098.A0A507QT30"/>
<feature type="region of interest" description="Disordered" evidence="1">
    <location>
        <begin position="1"/>
        <end position="57"/>
    </location>
</feature>
<dbReference type="Gene3D" id="1.10.472.80">
    <property type="entry name" value="Ypt/Rab-GAP domain of gyp1p, domain 3"/>
    <property type="match status" value="1"/>
</dbReference>
<evidence type="ECO:0000259" key="2">
    <source>
        <dbReference type="PROSITE" id="PS50086"/>
    </source>
</evidence>
<dbReference type="GO" id="GO:0031267">
    <property type="term" value="F:small GTPase binding"/>
    <property type="evidence" value="ECO:0007669"/>
    <property type="project" value="TreeGrafter"/>
</dbReference>
<dbReference type="InterPro" id="IPR050302">
    <property type="entry name" value="Rab_GAP_TBC_domain"/>
</dbReference>
<evidence type="ECO:0000313" key="4">
    <source>
        <dbReference type="Proteomes" id="UP000319663"/>
    </source>
</evidence>
<evidence type="ECO:0000313" key="3">
    <source>
        <dbReference type="EMBL" id="TQB70200.1"/>
    </source>
</evidence>
<feature type="region of interest" description="Disordered" evidence="1">
    <location>
        <begin position="190"/>
        <end position="232"/>
    </location>
</feature>
<dbReference type="Gene3D" id="1.10.8.270">
    <property type="entry name" value="putative rabgap domain of human tbc1 domain family member 14 like domains"/>
    <property type="match status" value="1"/>
</dbReference>
<reference evidence="3 4" key="1">
    <citation type="submission" date="2019-06" db="EMBL/GenBank/DDBJ databases">
        <title>Wine fermentation using esterase from Monascus purpureus.</title>
        <authorList>
            <person name="Geng C."/>
            <person name="Zhang Y."/>
        </authorList>
    </citation>
    <scope>NUCLEOTIDE SEQUENCE [LARGE SCALE GENOMIC DNA]</scope>
    <source>
        <strain evidence="3">HQ1</strain>
    </source>
</reference>
<feature type="domain" description="Rab-GAP TBC" evidence="2">
    <location>
        <begin position="437"/>
        <end position="663"/>
    </location>
</feature>
<keyword evidence="4" id="KW-1185">Reference proteome</keyword>
<feature type="compositionally biased region" description="Pro residues" evidence="1">
    <location>
        <begin position="94"/>
        <end position="105"/>
    </location>
</feature>
<name>A0A507QT30_MONPU</name>
<comment type="caution">
    <text evidence="3">The sequence shown here is derived from an EMBL/GenBank/DDBJ whole genome shotgun (WGS) entry which is preliminary data.</text>
</comment>
<dbReference type="Proteomes" id="UP000319663">
    <property type="component" value="Unassembled WGS sequence"/>
</dbReference>
<dbReference type="Pfam" id="PF00566">
    <property type="entry name" value="RabGAP-TBC"/>
    <property type="match status" value="1"/>
</dbReference>
<dbReference type="InterPro" id="IPR000195">
    <property type="entry name" value="Rab-GAP-TBC_dom"/>
</dbReference>
<feature type="compositionally biased region" description="Basic and acidic residues" evidence="1">
    <location>
        <begin position="109"/>
        <end position="119"/>
    </location>
</feature>
<feature type="compositionally biased region" description="Basic and acidic residues" evidence="1">
    <location>
        <begin position="253"/>
        <end position="277"/>
    </location>
</feature>
<dbReference type="AlphaFoldDB" id="A0A507QT30"/>
<evidence type="ECO:0000256" key="1">
    <source>
        <dbReference type="SAM" id="MobiDB-lite"/>
    </source>
</evidence>
<dbReference type="PANTHER" id="PTHR47219:SF20">
    <property type="entry name" value="TBC1 DOMAIN FAMILY MEMBER 2B"/>
    <property type="match status" value="1"/>
</dbReference>
<feature type="compositionally biased region" description="Low complexity" evidence="1">
    <location>
        <begin position="39"/>
        <end position="53"/>
    </location>
</feature>
<feature type="compositionally biased region" description="Acidic residues" evidence="1">
    <location>
        <begin position="278"/>
        <end position="294"/>
    </location>
</feature>
<gene>
    <name evidence="3" type="primary">GRTP1</name>
    <name evidence="3" type="ORF">MPDQ_000803</name>
</gene>
<dbReference type="InterPro" id="IPR035969">
    <property type="entry name" value="Rab-GAP_TBC_sf"/>
</dbReference>
<feature type="region of interest" description="Disordered" evidence="1">
    <location>
        <begin position="88"/>
        <end position="125"/>
    </location>
</feature>
<feature type="region of interest" description="Disordered" evidence="1">
    <location>
        <begin position="249"/>
        <end position="359"/>
    </location>
</feature>
<dbReference type="EMBL" id="VIFY01000118">
    <property type="protein sequence ID" value="TQB70200.1"/>
    <property type="molecule type" value="Genomic_DNA"/>
</dbReference>
<feature type="compositionally biased region" description="Polar residues" evidence="1">
    <location>
        <begin position="196"/>
        <end position="217"/>
    </location>
</feature>
<sequence>MVTENGDVRCLPSPGNNGTGLASRRKAGRPLPLTLMVGSPPASRPHSPSAYPPNSARFPPRTAQLHPIHSPQDLFFPHTRPREHVPVAGSYSRPPLPSPTFPDPNIPGRSRDGEHDQQAHRRIPPRVPNLRISKSMSRLNTRRPNHHYYQDNRYNEVPSHGLGLPRVPSGGHSDHYTANPLRSSINSIMTSRSSTEQASGTERSSVLTKASSFTDLSPDTPGGLYDDIDDNDEGMSVEDAIAMYMDGFSDVPEEPRTPDIFEDSKAEPPDSQRHQEPPTDDDEEEEEDEEEEHMYEDGHTSEEHSPHLKPSDPSGPSNPPVSLGSLDDSLSSPPLADVKPSVEPPRADQPASRVILPGVVPPPFLRGTGPRDRYGFRKATHYVTLEQYEAWDRGYCHTMAHRKAKWVEILQENGLPTVNPAMFPPKSSRVKRFVRKGIPPEYRGAAWFYYAGGYDLMKQNPGHFEKLVRTAMESPSDDDKEHIERDLHRTFPDNLHFKPEGGPSGSGNANLGGGQTVVETQMIQSLRRVLYAFALHNPKVGYTQSLNFIAGLLLLFLPEANAFWMLHIVTSEYLPGTHEISLEGANVDLWILMVLLRESLPHIYAKISSSASRPVRGKPAALTVGSRLPDVTLGLTNWLMSLFIGSLPLETTLRVWDVLFYEGSKTFFRVALAIFKACEKDILAVSDPMEVFQVIQTAPKKLLDANALMEECFARKLRVGQSRVEDLRVSRRAAVREEKSRLSLTGNRGPLQEAINERPTRTRTPIHGLDRGIAGLRHMKNHAFG</sequence>
<dbReference type="OrthoDB" id="44736at2759"/>
<dbReference type="PROSITE" id="PS50086">
    <property type="entry name" value="TBC_RABGAP"/>
    <property type="match status" value="1"/>
</dbReference>
<feature type="compositionally biased region" description="Low complexity" evidence="1">
    <location>
        <begin position="320"/>
        <end position="335"/>
    </location>
</feature>
<dbReference type="SMART" id="SM00164">
    <property type="entry name" value="TBC"/>
    <property type="match status" value="1"/>
</dbReference>